<dbReference type="AlphaFoldDB" id="A0A9P5C5J1"/>
<reference evidence="1" key="1">
    <citation type="submission" date="2019-04" db="EMBL/GenBank/DDBJ databases">
        <title>Sequencing of skin fungus with MAO and IRED activity.</title>
        <authorList>
            <person name="Marsaioli A.J."/>
            <person name="Bonatto J.M.C."/>
            <person name="Reis Junior O."/>
        </authorList>
    </citation>
    <scope>NUCLEOTIDE SEQUENCE</scope>
    <source>
        <strain evidence="1">28M1</strain>
    </source>
</reference>
<organism evidence="1 2">
    <name type="scientific">Didymella heteroderae</name>
    <dbReference type="NCBI Taxonomy" id="1769908"/>
    <lineage>
        <taxon>Eukaryota</taxon>
        <taxon>Fungi</taxon>
        <taxon>Dikarya</taxon>
        <taxon>Ascomycota</taxon>
        <taxon>Pezizomycotina</taxon>
        <taxon>Dothideomycetes</taxon>
        <taxon>Pleosporomycetidae</taxon>
        <taxon>Pleosporales</taxon>
        <taxon>Pleosporineae</taxon>
        <taxon>Didymellaceae</taxon>
        <taxon>Didymella</taxon>
    </lineage>
</organism>
<evidence type="ECO:0000313" key="2">
    <source>
        <dbReference type="Proteomes" id="UP000758155"/>
    </source>
</evidence>
<comment type="caution">
    <text evidence="1">The sequence shown here is derived from an EMBL/GenBank/DDBJ whole genome shotgun (WGS) entry which is preliminary data.</text>
</comment>
<dbReference type="EMBL" id="SWKV01000004">
    <property type="protein sequence ID" value="KAF3046593.1"/>
    <property type="molecule type" value="Genomic_DNA"/>
</dbReference>
<keyword evidence="2" id="KW-1185">Reference proteome</keyword>
<accession>A0A9P5C5J1</accession>
<sequence>MGDNTSPPALTPGLMICRPFLQSDTPDNRDVFKRWSIMHFRDLLDLPAPSPASQGITRAFRYTNSAGGLFYTFHTDDVKIWASDAYKNRSPRHDLEHTRALAQGEEAVLKGERAFEGKEEPMVWDICNAEFAILSAFPSSLDERYAKSYHDIPLALLSPKGTRPTAPPCSLVTLTYTSAEQREKPSKQLTTMTVAVIGYISSVFRDYANAKVYATVYRHLADQQPDMHPAISEGKHGDGSWVVCVFMHAEVSDEVQGSLQARVEQVVESTKRDGDWGVQVGVWRGEVFMS</sequence>
<gene>
    <name evidence="1" type="ORF">E8E12_011117</name>
</gene>
<dbReference type="Proteomes" id="UP000758155">
    <property type="component" value="Unassembled WGS sequence"/>
</dbReference>
<evidence type="ECO:0000313" key="1">
    <source>
        <dbReference type="EMBL" id="KAF3046593.1"/>
    </source>
</evidence>
<protein>
    <submittedName>
        <fullName evidence="1">Uncharacterized protein</fullName>
    </submittedName>
</protein>
<dbReference type="OrthoDB" id="3759404at2759"/>
<name>A0A9P5C5J1_9PLEO</name>
<proteinExistence type="predicted"/>